<evidence type="ECO:0000313" key="3">
    <source>
        <dbReference type="Proteomes" id="UP000317371"/>
    </source>
</evidence>
<dbReference type="EMBL" id="VIGC01000043">
    <property type="protein sequence ID" value="TQE93315.1"/>
    <property type="molecule type" value="Genomic_DNA"/>
</dbReference>
<proteinExistence type="predicted"/>
<feature type="domain" description="Glycosyltransferase 2-like" evidence="1">
    <location>
        <begin position="7"/>
        <end position="135"/>
    </location>
</feature>
<dbReference type="SUPFAM" id="SSF53448">
    <property type="entry name" value="Nucleotide-diphospho-sugar transferases"/>
    <property type="match status" value="1"/>
</dbReference>
<reference evidence="2 3" key="1">
    <citation type="submission" date="2019-06" db="EMBL/GenBank/DDBJ databases">
        <title>Genome sequence of Litorilinea aerophila BAA-2444.</title>
        <authorList>
            <person name="Maclea K.S."/>
            <person name="Maurais E.G."/>
            <person name="Iannazzi L.C."/>
        </authorList>
    </citation>
    <scope>NUCLEOTIDE SEQUENCE [LARGE SCALE GENOMIC DNA]</scope>
    <source>
        <strain evidence="2 3">ATCC BAA-2444</strain>
    </source>
</reference>
<organism evidence="2 3">
    <name type="scientific">Litorilinea aerophila</name>
    <dbReference type="NCBI Taxonomy" id="1204385"/>
    <lineage>
        <taxon>Bacteria</taxon>
        <taxon>Bacillati</taxon>
        <taxon>Chloroflexota</taxon>
        <taxon>Caldilineae</taxon>
        <taxon>Caldilineales</taxon>
        <taxon>Caldilineaceae</taxon>
        <taxon>Litorilinea</taxon>
    </lineage>
</organism>
<sequence>MRKPTLSVITLVYNQAPFLQERIRSICTQTFKDFEWIVLDDFSTDHSAEVLQRELRNVPQLKKLILHDQNIGVYQSYEEALSWCEADFVARAEGDDTCAPDYFEKAIDFLVKYPNVSFVHTAYRIIDSEGVVKRVVYPYKSTGIIPGTEVFRDLVLRGNLICSPSVIFRRNHYFSVGGINEGWTYAGDYELWLKLSAQYDVGYISEPLLDWRRLPQAISKRGTISPEGATEPYRVLNSVFGSLSSEQDHLRALRKKAIRAFSTKSMAAKAFWWLVYRREPRMALEMMRAANHYDPGVWLNPISYLATFRHLVPAAVRRMLKGSGGAMDFLPK</sequence>
<dbReference type="GO" id="GO:0016740">
    <property type="term" value="F:transferase activity"/>
    <property type="evidence" value="ECO:0007669"/>
    <property type="project" value="UniProtKB-KW"/>
</dbReference>
<evidence type="ECO:0000259" key="1">
    <source>
        <dbReference type="Pfam" id="PF00535"/>
    </source>
</evidence>
<dbReference type="OrthoDB" id="150056at2"/>
<name>A0A540V9E6_9CHLR</name>
<dbReference type="RefSeq" id="WP_141612342.1">
    <property type="nucleotide sequence ID" value="NZ_VIGC02000043.1"/>
</dbReference>
<dbReference type="Pfam" id="PF00535">
    <property type="entry name" value="Glycos_transf_2"/>
    <property type="match status" value="1"/>
</dbReference>
<keyword evidence="2" id="KW-0808">Transferase</keyword>
<dbReference type="Proteomes" id="UP000317371">
    <property type="component" value="Unassembled WGS sequence"/>
</dbReference>
<dbReference type="Gene3D" id="3.90.550.10">
    <property type="entry name" value="Spore Coat Polysaccharide Biosynthesis Protein SpsA, Chain A"/>
    <property type="match status" value="1"/>
</dbReference>
<dbReference type="PANTHER" id="PTHR43685">
    <property type="entry name" value="GLYCOSYLTRANSFERASE"/>
    <property type="match status" value="1"/>
</dbReference>
<dbReference type="PANTHER" id="PTHR43685:SF2">
    <property type="entry name" value="GLYCOSYLTRANSFERASE 2-LIKE DOMAIN-CONTAINING PROTEIN"/>
    <property type="match status" value="1"/>
</dbReference>
<keyword evidence="3" id="KW-1185">Reference proteome</keyword>
<comment type="caution">
    <text evidence="2">The sequence shown here is derived from an EMBL/GenBank/DDBJ whole genome shotgun (WGS) entry which is preliminary data.</text>
</comment>
<dbReference type="InParanoid" id="A0A540V9E6"/>
<dbReference type="FunCoup" id="A0A540V9E6">
    <property type="interactions" value="16"/>
</dbReference>
<dbReference type="InterPro" id="IPR050834">
    <property type="entry name" value="Glycosyltransf_2"/>
</dbReference>
<evidence type="ECO:0000313" key="2">
    <source>
        <dbReference type="EMBL" id="TQE93315.1"/>
    </source>
</evidence>
<protein>
    <submittedName>
        <fullName evidence="2">Glycosyltransferase</fullName>
    </submittedName>
</protein>
<accession>A0A540V9E6</accession>
<gene>
    <name evidence="2" type="ORF">FKZ61_22085</name>
</gene>
<dbReference type="AlphaFoldDB" id="A0A540V9E6"/>
<dbReference type="InterPro" id="IPR029044">
    <property type="entry name" value="Nucleotide-diphossugar_trans"/>
</dbReference>
<dbReference type="InterPro" id="IPR001173">
    <property type="entry name" value="Glyco_trans_2-like"/>
</dbReference>